<evidence type="ECO:0000313" key="2">
    <source>
        <dbReference type="Proteomes" id="UP000481109"/>
    </source>
</evidence>
<name>A0A6G4XGY1_9ACTN</name>
<protein>
    <submittedName>
        <fullName evidence="1">Uncharacterized protein</fullName>
    </submittedName>
</protein>
<dbReference type="EMBL" id="JAAKZW010000046">
    <property type="protein sequence ID" value="NGO76816.1"/>
    <property type="molecule type" value="Genomic_DNA"/>
</dbReference>
<dbReference type="Gene3D" id="2.80.10.50">
    <property type="match status" value="1"/>
</dbReference>
<keyword evidence="2" id="KW-1185">Reference proteome</keyword>
<dbReference type="RefSeq" id="WP_165332305.1">
    <property type="nucleotide sequence ID" value="NZ_JAAKZW010000046.1"/>
</dbReference>
<evidence type="ECO:0000313" key="1">
    <source>
        <dbReference type="EMBL" id="NGO76816.1"/>
    </source>
</evidence>
<proteinExistence type="predicted"/>
<dbReference type="Proteomes" id="UP000481109">
    <property type="component" value="Unassembled WGS sequence"/>
</dbReference>
<accession>A0A6G4XGY1</accession>
<dbReference type="AlphaFoldDB" id="A0A6G4XGY1"/>
<comment type="caution">
    <text evidence="1">The sequence shown here is derived from an EMBL/GenBank/DDBJ whole genome shotgun (WGS) entry which is preliminary data.</text>
</comment>
<gene>
    <name evidence="1" type="ORF">G6045_14245</name>
</gene>
<sequence>MAVPKEPVRIYNAGAPLGVSDGKVFAFMMQVEQEEARVASWKLTEIAGGYQIQDVGTGNYLALPEGYDDGEGNTFGGLHQAVASSDNPKTPNSVWAVTELEPNSRVYTLALAGTGWLLGRNNIEDRTIMPKAVFAGSEGAVTEFIDIQPT</sequence>
<reference evidence="1 2" key="1">
    <citation type="submission" date="2020-02" db="EMBL/GenBank/DDBJ databases">
        <title>Whole-genome analyses of novel actinobacteria.</title>
        <authorList>
            <person name="Sahin N."/>
            <person name="Tokatli A."/>
        </authorList>
    </citation>
    <scope>NUCLEOTIDE SEQUENCE [LARGE SCALE GENOMIC DNA]</scope>
    <source>
        <strain evidence="1 2">YC504</strain>
    </source>
</reference>
<organism evidence="1 2">
    <name type="scientific">Streptomyces mesophilus</name>
    <dbReference type="NCBI Taxonomy" id="1775132"/>
    <lineage>
        <taxon>Bacteria</taxon>
        <taxon>Bacillati</taxon>
        <taxon>Actinomycetota</taxon>
        <taxon>Actinomycetes</taxon>
        <taxon>Kitasatosporales</taxon>
        <taxon>Streptomycetaceae</taxon>
        <taxon>Streptomyces</taxon>
    </lineage>
</organism>